<protein>
    <submittedName>
        <fullName evidence="1">2'-5' RNA ligase family protein</fullName>
    </submittedName>
</protein>
<dbReference type="Pfam" id="PF13563">
    <property type="entry name" value="2_5_RNA_ligase2"/>
    <property type="match status" value="1"/>
</dbReference>
<gene>
    <name evidence="1" type="ORF">I5L79_08195</name>
</gene>
<reference evidence="1 2" key="1">
    <citation type="submission" date="2020-11" db="EMBL/GenBank/DDBJ databases">
        <title>Hymenobacter sp.</title>
        <authorList>
            <person name="Kim M.K."/>
        </authorList>
    </citation>
    <scope>NUCLEOTIDE SEQUENCE [LARGE SCALE GENOMIC DNA]</scope>
    <source>
        <strain evidence="1 2">BT594</strain>
    </source>
</reference>
<sequence length="187" mass="21119">MAISTNATSLYLLAIVPPEPVLGQVWALKQEVHARTGSRNAVRLRPHITLWPPVHRPVEFARQAAEVLAEFAASETEFTVGLQDFAWFGSRTLFISVNSPETLKNFNQRLAQWCRLHQLDIPLENRPFTPHMTLATRDLPADKVPELQKIFAGRNYAAQFSVQQLTLFEHRGTAWEVAAEFCLSGNN</sequence>
<dbReference type="RefSeq" id="WP_196954551.1">
    <property type="nucleotide sequence ID" value="NZ_JADWYK010000004.1"/>
</dbReference>
<dbReference type="InterPro" id="IPR050580">
    <property type="entry name" value="2H_phosphoesterase_YjcG-like"/>
</dbReference>
<dbReference type="PANTHER" id="PTHR40037">
    <property type="entry name" value="PHOSPHOESTERASE YJCG-RELATED"/>
    <property type="match status" value="1"/>
</dbReference>
<proteinExistence type="predicted"/>
<dbReference type="InterPro" id="IPR009097">
    <property type="entry name" value="Cyclic_Pdiesterase"/>
</dbReference>
<name>A0ABS0L078_9BACT</name>
<evidence type="ECO:0000313" key="1">
    <source>
        <dbReference type="EMBL" id="MBG8553523.1"/>
    </source>
</evidence>
<comment type="caution">
    <text evidence="1">The sequence shown here is derived from an EMBL/GenBank/DDBJ whole genome shotgun (WGS) entry which is preliminary data.</text>
</comment>
<keyword evidence="2" id="KW-1185">Reference proteome</keyword>
<dbReference type="EMBL" id="JADWYK010000004">
    <property type="protein sequence ID" value="MBG8553523.1"/>
    <property type="molecule type" value="Genomic_DNA"/>
</dbReference>
<dbReference type="GO" id="GO:0016874">
    <property type="term" value="F:ligase activity"/>
    <property type="evidence" value="ECO:0007669"/>
    <property type="project" value="UniProtKB-KW"/>
</dbReference>
<organism evidence="1 2">
    <name type="scientific">Hymenobacter guriensis</name>
    <dbReference type="NCBI Taxonomy" id="2793065"/>
    <lineage>
        <taxon>Bacteria</taxon>
        <taxon>Pseudomonadati</taxon>
        <taxon>Bacteroidota</taxon>
        <taxon>Cytophagia</taxon>
        <taxon>Cytophagales</taxon>
        <taxon>Hymenobacteraceae</taxon>
        <taxon>Hymenobacter</taxon>
    </lineage>
</organism>
<dbReference type="PANTHER" id="PTHR40037:SF1">
    <property type="entry name" value="PHOSPHOESTERASE SAOUHSC_00951-RELATED"/>
    <property type="match status" value="1"/>
</dbReference>
<evidence type="ECO:0000313" key="2">
    <source>
        <dbReference type="Proteomes" id="UP000601099"/>
    </source>
</evidence>
<accession>A0ABS0L078</accession>
<dbReference type="Gene3D" id="3.90.1140.10">
    <property type="entry name" value="Cyclic phosphodiesterase"/>
    <property type="match status" value="1"/>
</dbReference>
<keyword evidence="1" id="KW-0436">Ligase</keyword>
<dbReference type="Proteomes" id="UP000601099">
    <property type="component" value="Unassembled WGS sequence"/>
</dbReference>
<dbReference type="SUPFAM" id="SSF55144">
    <property type="entry name" value="LigT-like"/>
    <property type="match status" value="1"/>
</dbReference>